<proteinExistence type="predicted"/>
<organism evidence="1">
    <name type="scientific">marine sediment metagenome</name>
    <dbReference type="NCBI Taxonomy" id="412755"/>
    <lineage>
        <taxon>unclassified sequences</taxon>
        <taxon>metagenomes</taxon>
        <taxon>ecological metagenomes</taxon>
    </lineage>
</organism>
<comment type="caution">
    <text evidence="1">The sequence shown here is derived from an EMBL/GenBank/DDBJ whole genome shotgun (WGS) entry which is preliminary data.</text>
</comment>
<dbReference type="EMBL" id="LAZR01025574">
    <property type="protein sequence ID" value="KKL71497.1"/>
    <property type="molecule type" value="Genomic_DNA"/>
</dbReference>
<evidence type="ECO:0000313" key="1">
    <source>
        <dbReference type="EMBL" id="KKL71497.1"/>
    </source>
</evidence>
<name>A0A0F9H8L5_9ZZZZ</name>
<accession>A0A0F9H8L5</accession>
<dbReference type="AlphaFoldDB" id="A0A0F9H8L5"/>
<protein>
    <submittedName>
        <fullName evidence="1">Uncharacterized protein</fullName>
    </submittedName>
</protein>
<sequence>MIIIENGVSKTLVQVTNENNGTVLGLYLVPKNVSVAEFEIALINAESQDDFDCDNILDVQRITAYNSILDINY</sequence>
<reference evidence="1" key="1">
    <citation type="journal article" date="2015" name="Nature">
        <title>Complex archaea that bridge the gap between prokaryotes and eukaryotes.</title>
        <authorList>
            <person name="Spang A."/>
            <person name="Saw J.H."/>
            <person name="Jorgensen S.L."/>
            <person name="Zaremba-Niedzwiedzka K."/>
            <person name="Martijn J."/>
            <person name="Lind A.E."/>
            <person name="van Eijk R."/>
            <person name="Schleper C."/>
            <person name="Guy L."/>
            <person name="Ettema T.J."/>
        </authorList>
    </citation>
    <scope>NUCLEOTIDE SEQUENCE</scope>
</reference>
<gene>
    <name evidence="1" type="ORF">LCGC14_2094320</name>
</gene>